<dbReference type="GO" id="GO:0016559">
    <property type="term" value="P:peroxisome fission"/>
    <property type="evidence" value="ECO:0007669"/>
    <property type="project" value="InterPro"/>
</dbReference>
<evidence type="ECO:0000256" key="1">
    <source>
        <dbReference type="ARBA" id="ARBA00022593"/>
    </source>
</evidence>
<dbReference type="Proteomes" id="UP000192257">
    <property type="component" value="Unassembled WGS sequence"/>
</dbReference>
<dbReference type="GeneID" id="39988499"/>
<dbReference type="PANTHER" id="PTHR12652:SF50">
    <property type="entry name" value="PEROXIN 11"/>
    <property type="match status" value="1"/>
</dbReference>
<evidence type="ECO:0000256" key="3">
    <source>
        <dbReference type="ARBA" id="ARBA00023140"/>
    </source>
</evidence>
<dbReference type="VEuPathDB" id="TriTrypDB:TM35_000312390"/>
<comment type="subcellular location">
    <subcellularLocation>
        <location evidence="4">Peroxisome membrane</location>
    </subcellularLocation>
</comment>
<name>A0A1X0NNH2_9TRYP</name>
<evidence type="ECO:0000256" key="4">
    <source>
        <dbReference type="ARBA" id="ARBA00046271"/>
    </source>
</evidence>
<keyword evidence="3" id="KW-0576">Peroxisome</keyword>
<evidence type="ECO:0000313" key="6">
    <source>
        <dbReference type="EMBL" id="ORC86053.1"/>
    </source>
</evidence>
<keyword evidence="2" id="KW-0472">Membrane</keyword>
<dbReference type="RefSeq" id="XP_028880118.1">
    <property type="nucleotide sequence ID" value="XM_029028719.1"/>
</dbReference>
<sequence length="320" mass="37165">MQNETLRVLGSNPFEDITAKTRLRQLLQTHQGRDKLFKVVQYFLRVKLWMSSVDYNLDYVPGAEFTAVERNLMTIVNTRRLFRVGRFVGEFVRMRVTLIKCSELVYIPVNGGQWIALFIQCQMICDMIARALMCVKSLCEDVAFLAQKGFFNSQVSDQLISLAVRCTLPVLLIDLFLNTLRLLQGMLDASRQPTETEFLLSKDSFSLLSRYDRVDKLRRRMAKPNIINKMKETKNESQMIEENGEEEVVEANDVLVSSYQELLWKDFELHWIFVTELKLLLDLFVATSNLRRWDSVRGLVSIAGLFSGLLSVYRVWTYGR</sequence>
<dbReference type="Pfam" id="PF05648">
    <property type="entry name" value="PEX11"/>
    <property type="match status" value="1"/>
</dbReference>
<dbReference type="AlphaFoldDB" id="A0A1X0NNH2"/>
<evidence type="ECO:0000313" key="7">
    <source>
        <dbReference type="Proteomes" id="UP000192257"/>
    </source>
</evidence>
<protein>
    <submittedName>
        <fullName evidence="6">Uncharacterized protein</fullName>
    </submittedName>
</protein>
<comment type="caution">
    <text evidence="6">The sequence shown here is derived from an EMBL/GenBank/DDBJ whole genome shotgun (WGS) entry which is preliminary data.</text>
</comment>
<reference evidence="6 7" key="1">
    <citation type="submission" date="2017-03" db="EMBL/GenBank/DDBJ databases">
        <title>An alternative strategy for trypanosome survival in the mammalian bloodstream revealed through genome and transcriptome analysis of the ubiquitous bovine parasite Trypanosoma (Megatrypanum) theileri.</title>
        <authorList>
            <person name="Kelly S."/>
            <person name="Ivens A."/>
            <person name="Mott A."/>
            <person name="O'Neill E."/>
            <person name="Emms D."/>
            <person name="Macleod O."/>
            <person name="Voorheis P."/>
            <person name="Matthews J."/>
            <person name="Matthews K."/>
            <person name="Carrington M."/>
        </authorList>
    </citation>
    <scope>NUCLEOTIDE SEQUENCE [LARGE SCALE GENOMIC DNA]</scope>
    <source>
        <strain evidence="6">Edinburgh</strain>
    </source>
</reference>
<organism evidence="6 7">
    <name type="scientific">Trypanosoma theileri</name>
    <dbReference type="NCBI Taxonomy" id="67003"/>
    <lineage>
        <taxon>Eukaryota</taxon>
        <taxon>Discoba</taxon>
        <taxon>Euglenozoa</taxon>
        <taxon>Kinetoplastea</taxon>
        <taxon>Metakinetoplastina</taxon>
        <taxon>Trypanosomatida</taxon>
        <taxon>Trypanosomatidae</taxon>
        <taxon>Trypanosoma</taxon>
    </lineage>
</organism>
<dbReference type="EMBL" id="NBCO01000031">
    <property type="protein sequence ID" value="ORC86052.1"/>
    <property type="molecule type" value="Genomic_DNA"/>
</dbReference>
<keyword evidence="1" id="KW-0962">Peroxisome biogenesis</keyword>
<evidence type="ECO:0000313" key="5">
    <source>
        <dbReference type="EMBL" id="ORC86052.1"/>
    </source>
</evidence>
<dbReference type="EMBL" id="NBCO01000031">
    <property type="protein sequence ID" value="ORC86053.1"/>
    <property type="molecule type" value="Genomic_DNA"/>
</dbReference>
<dbReference type="PANTHER" id="PTHR12652">
    <property type="entry name" value="PEROXISOMAL BIOGENESIS FACTOR 11"/>
    <property type="match status" value="1"/>
</dbReference>
<proteinExistence type="predicted"/>
<evidence type="ECO:0000256" key="2">
    <source>
        <dbReference type="ARBA" id="ARBA00023136"/>
    </source>
</evidence>
<dbReference type="InterPro" id="IPR008733">
    <property type="entry name" value="PEX11"/>
</dbReference>
<dbReference type="OrthoDB" id="411017at2759"/>
<keyword evidence="7" id="KW-1185">Reference proteome</keyword>
<dbReference type="VEuPathDB" id="TriTrypDB:TM35_000312380"/>
<accession>A0A1X0NNH2</accession>
<dbReference type="GO" id="GO:0005778">
    <property type="term" value="C:peroxisomal membrane"/>
    <property type="evidence" value="ECO:0007669"/>
    <property type="project" value="UniProtKB-SubCell"/>
</dbReference>
<gene>
    <name evidence="5" type="ORF">TM35_000312380</name>
    <name evidence="6" type="ORF">TM35_000312390</name>
</gene>